<evidence type="ECO:0000256" key="4">
    <source>
        <dbReference type="ARBA" id="ARBA00023125"/>
    </source>
</evidence>
<dbReference type="SMART" id="SM00434">
    <property type="entry name" value="TOP4c"/>
    <property type="match status" value="1"/>
</dbReference>
<dbReference type="CDD" id="cd00187">
    <property type="entry name" value="TOP4c"/>
    <property type="match status" value="1"/>
</dbReference>
<dbReference type="InterPro" id="IPR013757">
    <property type="entry name" value="Topo_IIA_A_a_sf"/>
</dbReference>
<dbReference type="PANTHER" id="PTHR43493:SF9">
    <property type="entry name" value="DNA TOPOISOMERASE 4 SUBUNIT A"/>
    <property type="match status" value="1"/>
</dbReference>
<dbReference type="EC" id="5.6.2.2" evidence="7"/>
<dbReference type="SUPFAM" id="SSF101904">
    <property type="entry name" value="GyrA/ParC C-terminal domain-like"/>
    <property type="match status" value="1"/>
</dbReference>
<evidence type="ECO:0000256" key="2">
    <source>
        <dbReference type="ARBA" id="ARBA00022475"/>
    </source>
</evidence>
<keyword evidence="2 7" id="KW-1003">Cell membrane</keyword>
<dbReference type="FunFam" id="1.10.268.10:FF:000001">
    <property type="entry name" value="DNA gyrase subunit A"/>
    <property type="match status" value="1"/>
</dbReference>
<dbReference type="PROSITE" id="PS52040">
    <property type="entry name" value="TOPO_IIA"/>
    <property type="match status" value="1"/>
</dbReference>
<dbReference type="SUPFAM" id="SSF56719">
    <property type="entry name" value="Type II DNA topoisomerase"/>
    <property type="match status" value="1"/>
</dbReference>
<keyword evidence="6 7" id="KW-0413">Isomerase</keyword>
<feature type="site" description="Interaction with DNA" evidence="7">
    <location>
        <position position="81"/>
    </location>
</feature>
<feature type="domain" description="Topo IIA-type catalytic" evidence="10">
    <location>
        <begin position="18"/>
        <end position="480"/>
    </location>
</feature>
<evidence type="ECO:0000256" key="6">
    <source>
        <dbReference type="ARBA" id="ARBA00023235"/>
    </source>
</evidence>
<evidence type="ECO:0000259" key="10">
    <source>
        <dbReference type="PROSITE" id="PS52040"/>
    </source>
</evidence>
<dbReference type="InterPro" id="IPR050220">
    <property type="entry name" value="Type_II_DNA_Topoisomerases"/>
</dbReference>
<dbReference type="NCBIfam" id="NF004044">
    <property type="entry name" value="PRK05561.1"/>
    <property type="match status" value="1"/>
</dbReference>
<dbReference type="InterPro" id="IPR035516">
    <property type="entry name" value="Gyrase/topoIV_suA_C"/>
</dbReference>
<dbReference type="InterPro" id="IPR013760">
    <property type="entry name" value="Topo_IIA-like_dom_sf"/>
</dbReference>
<feature type="region of interest" description="Disordered" evidence="9">
    <location>
        <begin position="863"/>
        <end position="887"/>
    </location>
</feature>
<dbReference type="GO" id="GO:0009330">
    <property type="term" value="C:DNA topoisomerase type II (double strand cut, ATP-hydrolyzing) complex"/>
    <property type="evidence" value="ECO:0007669"/>
    <property type="project" value="TreeGrafter"/>
</dbReference>
<evidence type="ECO:0000256" key="8">
    <source>
        <dbReference type="PROSITE-ProRule" id="PRU01384"/>
    </source>
</evidence>
<dbReference type="GO" id="GO:0006265">
    <property type="term" value="P:DNA topological change"/>
    <property type="evidence" value="ECO:0007669"/>
    <property type="project" value="UniProtKB-UniRule"/>
</dbReference>
<accession>A0A2S0NLA4</accession>
<dbReference type="GO" id="GO:0005524">
    <property type="term" value="F:ATP binding"/>
    <property type="evidence" value="ECO:0007669"/>
    <property type="project" value="InterPro"/>
</dbReference>
<feature type="compositionally biased region" description="Basic and acidic residues" evidence="9">
    <location>
        <begin position="870"/>
        <end position="887"/>
    </location>
</feature>
<dbReference type="InterPro" id="IPR005741">
    <property type="entry name" value="TopoIV_A_Gpos"/>
</dbReference>
<reference evidence="12" key="1">
    <citation type="submission" date="2018-02" db="EMBL/GenBank/DDBJ databases">
        <title>Firefly genomes illuminate parallel origins of bioluminescence in beetles.</title>
        <authorList>
            <person name="Fallon T.R."/>
            <person name="Lower S.E.S."/>
            <person name="Behringer M."/>
            <person name="Weng J.-K."/>
        </authorList>
    </citation>
    <scope>NUCLEOTIDE SEQUENCE [LARGE SCALE GENOMIC DNA]</scope>
</reference>
<dbReference type="GO" id="GO:0005694">
    <property type="term" value="C:chromosome"/>
    <property type="evidence" value="ECO:0007669"/>
    <property type="project" value="InterPro"/>
</dbReference>
<keyword evidence="4 7" id="KW-0238">DNA-binding</keyword>
<dbReference type="Gene3D" id="1.10.268.10">
    <property type="entry name" value="Topoisomerase, domain 3"/>
    <property type="match status" value="1"/>
</dbReference>
<dbReference type="InterPro" id="IPR013758">
    <property type="entry name" value="Topo_IIA_A/C_ab"/>
</dbReference>
<dbReference type="Gene3D" id="3.90.199.10">
    <property type="entry name" value="Topoisomerase II, domain 5"/>
    <property type="match status" value="1"/>
</dbReference>
<evidence type="ECO:0000313" key="11">
    <source>
        <dbReference type="EMBL" id="AVP49788.1"/>
    </source>
</evidence>
<dbReference type="Pfam" id="PF03989">
    <property type="entry name" value="DNA_gyraseA_C"/>
    <property type="match status" value="4"/>
</dbReference>
<sequence>MGDRFGRYAKYIIQERALPDVRDGLKPVQRRILYAMGDLGLWFEKAHKKSARVVGEVIGKYHPHGDTSIYDAMVRMSQSWKLNMPLIDMQGNNGSIDGDEAAAMRYTEARLAKIASLLLQDLDKNTVVFAPNFDDSETEPTVLPAYFPNVLTNGATGIAAGYATNMPPHNLGEIIDATIALIKTPGARIDTILGIVKGPDFPTGGIVQGMDGIRDAFITGKGKVVINSKWHEENGNIVIDEIPYEVVKQELVRKIGDVIDNNQGLGIQEIRDETDREGLRIVIELEDNANLTTVRKFLFKNTPLSISYNYNNVVIVDKQPKQLGIIPMLQAYINHYKQVFTLKSQFNLNKAEKRIEIVDGLIKAMSVLDQVIAIIRASTNRANAIENLVAAPFGFTEAQATAIVDMRLYRLTSTDVVKLTEENASLTAQIAHLKLILKHEEELNKEIIGDLKEVKKEYGIPRRTEMTELVENLEVEFKDTLVEKKFHLWVSKDGYIKAIEPNLVAKNEMTSFGRKPNDMWITHAEVSNLNHLLLISNVGTYYSIPLYKVGMSKWKEMGVHINALATMDGNEEIISAFIVSDFEQATQQILLASKNGLIKRTPIYDLETKIFTRAYKLMKLTDDDRIVSASLVTSKTRRVVVITQNGYGVRYNIEDIPVQGTTSKGVKTANLKDDLIIASKPLEDDDDIMLLTSKDNYKRLDQNEIPIFVRPKRGVRLFPERKRGKEEVLFGFVVNNDDVVHVLDGNDEYQELIINGLRRQNIGNETHDSGIKGINNASLEKDFIVINGDIAPESSIVADGEIYISKADKMAKNKETRDANRGQVSAKVIVSKNEKKDAEAKLNAEMPSLSNMLGNISSVLGNFSTPIQKPKKDQEKKKKVAENKKKDDKNIQLDFDDLFDE</sequence>
<organism evidence="11 12">
    <name type="scientific">Williamsoniiplasma luminosum</name>
    <dbReference type="NCBI Taxonomy" id="214888"/>
    <lineage>
        <taxon>Bacteria</taxon>
        <taxon>Bacillati</taxon>
        <taxon>Mycoplasmatota</taxon>
        <taxon>Mollicutes</taxon>
        <taxon>Entomoplasmatales</taxon>
        <taxon>Williamsoniiplasma</taxon>
    </lineage>
</organism>
<dbReference type="Gene3D" id="3.30.1360.40">
    <property type="match status" value="1"/>
</dbReference>
<feature type="site" description="Interaction with DNA" evidence="7">
    <location>
        <position position="26"/>
    </location>
</feature>
<evidence type="ECO:0000256" key="1">
    <source>
        <dbReference type="ARBA" id="ARBA00000185"/>
    </source>
</evidence>
<dbReference type="NCBIfam" id="TIGR01061">
    <property type="entry name" value="parC_Gpos"/>
    <property type="match status" value="1"/>
</dbReference>
<dbReference type="GO" id="GO:0034335">
    <property type="term" value="F:DNA negative supercoiling activity"/>
    <property type="evidence" value="ECO:0007669"/>
    <property type="project" value="UniProtKB-ARBA"/>
</dbReference>
<comment type="subcellular location">
    <subcellularLocation>
        <location evidence="7">Cell membrane</location>
        <topology evidence="7">Peripheral membrane protein</topology>
    </subcellularLocation>
</comment>
<dbReference type="Proteomes" id="UP000239250">
    <property type="component" value="Chromosome"/>
</dbReference>
<feature type="active site" description="O-(5'-phospho-DNA)-tyrosine intermediate" evidence="7 8">
    <location>
        <position position="106"/>
    </location>
</feature>
<evidence type="ECO:0000256" key="3">
    <source>
        <dbReference type="ARBA" id="ARBA00023029"/>
    </source>
</evidence>
<evidence type="ECO:0000256" key="7">
    <source>
        <dbReference type="HAMAP-Rule" id="MF_00937"/>
    </source>
</evidence>
<name>A0A2S0NLA4_9MOLU</name>
<dbReference type="PANTHER" id="PTHR43493">
    <property type="entry name" value="DNA GYRASE/TOPOISOMERASE SUBUNIT A"/>
    <property type="match status" value="1"/>
</dbReference>
<dbReference type="GO" id="GO:0007059">
    <property type="term" value="P:chromosome segregation"/>
    <property type="evidence" value="ECO:0007669"/>
    <property type="project" value="UniProtKB-UniRule"/>
</dbReference>
<proteinExistence type="inferred from homology"/>
<feature type="site" description="Interaction with DNA" evidence="7">
    <location>
        <position position="75"/>
    </location>
</feature>
<keyword evidence="3 7" id="KW-0799">Topoisomerase</keyword>
<feature type="site" description="Interaction with DNA" evidence="7">
    <location>
        <position position="64"/>
    </location>
</feature>
<dbReference type="HAMAP" id="MF_00937">
    <property type="entry name" value="ParC_type2"/>
    <property type="match status" value="1"/>
</dbReference>
<dbReference type="GO" id="GO:0019897">
    <property type="term" value="C:extrinsic component of plasma membrane"/>
    <property type="evidence" value="ECO:0007669"/>
    <property type="project" value="UniProtKB-UniRule"/>
</dbReference>
<dbReference type="Gene3D" id="2.120.10.90">
    <property type="entry name" value="DNA gyrase/topoisomerase IV, subunit A, C-terminal"/>
    <property type="match status" value="1"/>
</dbReference>
<evidence type="ECO:0000313" key="12">
    <source>
        <dbReference type="Proteomes" id="UP000239250"/>
    </source>
</evidence>
<gene>
    <name evidence="7 11" type="primary">parC</name>
    <name evidence="11" type="ORF">C5T88_00760</name>
</gene>
<dbReference type="InterPro" id="IPR006691">
    <property type="entry name" value="GyrA/parC_rep"/>
</dbReference>
<dbReference type="EMBL" id="CP027019">
    <property type="protein sequence ID" value="AVP49788.1"/>
    <property type="molecule type" value="Genomic_DNA"/>
</dbReference>
<comment type="function">
    <text evidence="7">Topoisomerase IV is essential for chromosome segregation. It relaxes supercoiled DNA. Performs the decatenation events required during the replication of a circular DNA molecule.</text>
</comment>
<dbReference type="Pfam" id="PF00521">
    <property type="entry name" value="DNA_topoisoIV"/>
    <property type="match status" value="1"/>
</dbReference>
<dbReference type="InterPro" id="IPR002205">
    <property type="entry name" value="Topo_IIA_dom_A"/>
</dbReference>
<protein>
    <recommendedName>
        <fullName evidence="7">DNA topoisomerase 4 subunit A</fullName>
        <ecNumber evidence="7">5.6.2.2</ecNumber>
    </recommendedName>
    <alternativeName>
        <fullName evidence="7">Topoisomerase IV subunit A</fullName>
    </alternativeName>
</protein>
<dbReference type="GO" id="GO:0003677">
    <property type="term" value="F:DNA binding"/>
    <property type="evidence" value="ECO:0007669"/>
    <property type="project" value="UniProtKB-UniRule"/>
</dbReference>
<evidence type="ECO:0000256" key="9">
    <source>
        <dbReference type="SAM" id="MobiDB-lite"/>
    </source>
</evidence>
<dbReference type="GO" id="GO:0005737">
    <property type="term" value="C:cytoplasm"/>
    <property type="evidence" value="ECO:0007669"/>
    <property type="project" value="TreeGrafter"/>
</dbReference>
<feature type="site" description="Transition state stabilizer" evidence="7">
    <location>
        <position position="105"/>
    </location>
</feature>
<feature type="site" description="Interaction with DNA" evidence="7">
    <location>
        <position position="62"/>
    </location>
</feature>
<comment type="catalytic activity">
    <reaction evidence="1 7 8">
        <text>ATP-dependent breakage, passage and rejoining of double-stranded DNA.</text>
        <dbReference type="EC" id="5.6.2.2"/>
    </reaction>
</comment>
<keyword evidence="5 7" id="KW-0472">Membrane</keyword>
<dbReference type="AlphaFoldDB" id="A0A2S0NLA4"/>
<comment type="subunit">
    <text evidence="7">Heterotetramer composed of ParC and ParE.</text>
</comment>
<comment type="similarity">
    <text evidence="7">Belongs to the type II topoisomerase GyrA/ParC subunit family. ParC type 2 subfamily.</text>
</comment>
<evidence type="ECO:0000256" key="5">
    <source>
        <dbReference type="ARBA" id="ARBA00023136"/>
    </source>
</evidence>